<dbReference type="STRING" id="29655.A0A0K9PV77"/>
<keyword evidence="4" id="KW-0788">Thiol protease</keyword>
<dbReference type="Proteomes" id="UP000036987">
    <property type="component" value="Unassembled WGS sequence"/>
</dbReference>
<comment type="similarity">
    <text evidence="1">Belongs to the peptidase C2 family.</text>
</comment>
<proteinExistence type="inferred from homology"/>
<evidence type="ECO:0000256" key="2">
    <source>
        <dbReference type="ARBA" id="ARBA00022670"/>
    </source>
</evidence>
<evidence type="ECO:0000256" key="5">
    <source>
        <dbReference type="PROSITE-ProRule" id="PRU00239"/>
    </source>
</evidence>
<evidence type="ECO:0000256" key="4">
    <source>
        <dbReference type="ARBA" id="ARBA00022807"/>
    </source>
</evidence>
<dbReference type="PROSITE" id="PS50203">
    <property type="entry name" value="CALPAIN_CAT"/>
    <property type="match status" value="1"/>
</dbReference>
<dbReference type="EMBL" id="LFYR01000643">
    <property type="protein sequence ID" value="KMZ72137.1"/>
    <property type="molecule type" value="Genomic_DNA"/>
</dbReference>
<feature type="domain" description="Calpain catalytic" evidence="6">
    <location>
        <begin position="1"/>
        <end position="57"/>
    </location>
</feature>
<dbReference type="SUPFAM" id="SSF54001">
    <property type="entry name" value="Cysteine proteinases"/>
    <property type="match status" value="1"/>
</dbReference>
<dbReference type="PRINTS" id="PR00704">
    <property type="entry name" value="CALPAIN"/>
</dbReference>
<sequence length="80" mass="9024">MLLLKIWFICESSRKPAFATSKKKNELWVSLLEKAYAKLHGSYKALEDSLVQDALVDTLVKEIDMKTSTSIYGTLTKANV</sequence>
<organism evidence="7 8">
    <name type="scientific">Zostera marina</name>
    <name type="common">Eelgrass</name>
    <dbReference type="NCBI Taxonomy" id="29655"/>
    <lineage>
        <taxon>Eukaryota</taxon>
        <taxon>Viridiplantae</taxon>
        <taxon>Streptophyta</taxon>
        <taxon>Embryophyta</taxon>
        <taxon>Tracheophyta</taxon>
        <taxon>Spermatophyta</taxon>
        <taxon>Magnoliopsida</taxon>
        <taxon>Liliopsida</taxon>
        <taxon>Zosteraceae</taxon>
        <taxon>Zostera</taxon>
    </lineage>
</organism>
<dbReference type="PANTHER" id="PTHR10183:SF379">
    <property type="entry name" value="CALPAIN-5"/>
    <property type="match status" value="1"/>
</dbReference>
<evidence type="ECO:0000256" key="1">
    <source>
        <dbReference type="ARBA" id="ARBA00007623"/>
    </source>
</evidence>
<dbReference type="GO" id="GO:0004198">
    <property type="term" value="F:calcium-dependent cysteine-type endopeptidase activity"/>
    <property type="evidence" value="ECO:0007669"/>
    <property type="project" value="InterPro"/>
</dbReference>
<dbReference type="InterPro" id="IPR022684">
    <property type="entry name" value="Calpain_cysteine_protease"/>
</dbReference>
<gene>
    <name evidence="7" type="ORF">ZOSMA_16G01050</name>
</gene>
<dbReference type="InterPro" id="IPR001300">
    <property type="entry name" value="Peptidase_C2_calpain_cat"/>
</dbReference>
<evidence type="ECO:0000259" key="6">
    <source>
        <dbReference type="PROSITE" id="PS50203"/>
    </source>
</evidence>
<dbReference type="AlphaFoldDB" id="A0A0K9PV77"/>
<evidence type="ECO:0000256" key="3">
    <source>
        <dbReference type="ARBA" id="ARBA00022801"/>
    </source>
</evidence>
<keyword evidence="3" id="KW-0378">Hydrolase</keyword>
<keyword evidence="8" id="KW-1185">Reference proteome</keyword>
<name>A0A0K9PV77_ZOSMR</name>
<comment type="caution">
    <text evidence="7">The sequence shown here is derived from an EMBL/GenBank/DDBJ whole genome shotgun (WGS) entry which is preliminary data.</text>
</comment>
<accession>A0A0K9PV77</accession>
<reference evidence="8" key="1">
    <citation type="journal article" date="2016" name="Nature">
        <title>The genome of the seagrass Zostera marina reveals angiosperm adaptation to the sea.</title>
        <authorList>
            <person name="Olsen J.L."/>
            <person name="Rouze P."/>
            <person name="Verhelst B."/>
            <person name="Lin Y.-C."/>
            <person name="Bayer T."/>
            <person name="Collen J."/>
            <person name="Dattolo E."/>
            <person name="De Paoli E."/>
            <person name="Dittami S."/>
            <person name="Maumus F."/>
            <person name="Michel G."/>
            <person name="Kersting A."/>
            <person name="Lauritano C."/>
            <person name="Lohaus R."/>
            <person name="Toepel M."/>
            <person name="Tonon T."/>
            <person name="Vanneste K."/>
            <person name="Amirebrahimi M."/>
            <person name="Brakel J."/>
            <person name="Bostroem C."/>
            <person name="Chovatia M."/>
            <person name="Grimwood J."/>
            <person name="Jenkins J.W."/>
            <person name="Jueterbock A."/>
            <person name="Mraz A."/>
            <person name="Stam W.T."/>
            <person name="Tice H."/>
            <person name="Bornberg-Bauer E."/>
            <person name="Green P.J."/>
            <person name="Pearson G.A."/>
            <person name="Procaccini G."/>
            <person name="Duarte C.M."/>
            <person name="Schmutz J."/>
            <person name="Reusch T.B.H."/>
            <person name="Van de Peer Y."/>
        </authorList>
    </citation>
    <scope>NUCLEOTIDE SEQUENCE [LARGE SCALE GENOMIC DNA]</scope>
    <source>
        <strain evidence="8">cv. Finnish</strain>
    </source>
</reference>
<dbReference type="InterPro" id="IPR038765">
    <property type="entry name" value="Papain-like_cys_pep_sf"/>
</dbReference>
<dbReference type="GO" id="GO:0006508">
    <property type="term" value="P:proteolysis"/>
    <property type="evidence" value="ECO:0007669"/>
    <property type="project" value="UniProtKB-KW"/>
</dbReference>
<comment type="caution">
    <text evidence="5">Lacks conserved residue(s) required for the propagation of feature annotation.</text>
</comment>
<keyword evidence="2" id="KW-0645">Protease</keyword>
<dbReference type="PANTHER" id="PTHR10183">
    <property type="entry name" value="CALPAIN"/>
    <property type="match status" value="1"/>
</dbReference>
<dbReference type="OrthoDB" id="424753at2759"/>
<evidence type="ECO:0000313" key="7">
    <source>
        <dbReference type="EMBL" id="KMZ72137.1"/>
    </source>
</evidence>
<protein>
    <recommendedName>
        <fullName evidence="6">Calpain catalytic domain-containing protein</fullName>
    </recommendedName>
</protein>
<evidence type="ECO:0000313" key="8">
    <source>
        <dbReference type="Proteomes" id="UP000036987"/>
    </source>
</evidence>
<dbReference type="Pfam" id="PF00648">
    <property type="entry name" value="Peptidase_C2"/>
    <property type="match status" value="1"/>
</dbReference>